<accession>A0A8H6FAG6</accession>
<evidence type="ECO:0000313" key="2">
    <source>
        <dbReference type="EMBL" id="KAF6221287.1"/>
    </source>
</evidence>
<protein>
    <submittedName>
        <fullName evidence="2">Uncharacterized protein</fullName>
    </submittedName>
</protein>
<keyword evidence="3" id="KW-1185">Reference proteome</keyword>
<organism evidence="2 3">
    <name type="scientific">Letharia lupina</name>
    <dbReference type="NCBI Taxonomy" id="560253"/>
    <lineage>
        <taxon>Eukaryota</taxon>
        <taxon>Fungi</taxon>
        <taxon>Dikarya</taxon>
        <taxon>Ascomycota</taxon>
        <taxon>Pezizomycotina</taxon>
        <taxon>Lecanoromycetes</taxon>
        <taxon>OSLEUM clade</taxon>
        <taxon>Lecanoromycetidae</taxon>
        <taxon>Lecanorales</taxon>
        <taxon>Lecanorineae</taxon>
        <taxon>Parmeliaceae</taxon>
        <taxon>Letharia</taxon>
    </lineage>
</organism>
<dbReference type="RefSeq" id="XP_037150722.1">
    <property type="nucleotide sequence ID" value="XM_037293069.1"/>
</dbReference>
<feature type="compositionally biased region" description="Acidic residues" evidence="1">
    <location>
        <begin position="32"/>
        <end position="41"/>
    </location>
</feature>
<proteinExistence type="predicted"/>
<dbReference type="EMBL" id="JACCJB010000014">
    <property type="protein sequence ID" value="KAF6221287.1"/>
    <property type="molecule type" value="Genomic_DNA"/>
</dbReference>
<comment type="caution">
    <text evidence="2">The sequence shown here is derived from an EMBL/GenBank/DDBJ whole genome shotgun (WGS) entry which is preliminary data.</text>
</comment>
<dbReference type="AlphaFoldDB" id="A0A8H6FAG6"/>
<evidence type="ECO:0000313" key="3">
    <source>
        <dbReference type="Proteomes" id="UP000593566"/>
    </source>
</evidence>
<sequence>MPTTVKHRHLDYEMVQPTKRIRRTISQSDRFPDDDDAESFYDLDHGSAEDGNSIVDALKCDSGDPFKAFAHHCHCAQARTRLGSHGPGEFVCGTCSLRREGYINEPGKDNDGGFSSSMPLAFRGKLAYE</sequence>
<name>A0A8H6FAG6_9LECA</name>
<feature type="region of interest" description="Disordered" evidence="1">
    <location>
        <begin position="26"/>
        <end position="45"/>
    </location>
</feature>
<gene>
    <name evidence="2" type="ORF">HO133_002142</name>
</gene>
<dbReference type="GeneID" id="59330556"/>
<dbReference type="Proteomes" id="UP000593566">
    <property type="component" value="Unassembled WGS sequence"/>
</dbReference>
<reference evidence="2 3" key="1">
    <citation type="journal article" date="2020" name="Genomics">
        <title>Complete, high-quality genomes from long-read metagenomic sequencing of two wolf lichen thalli reveals enigmatic genome architecture.</title>
        <authorList>
            <person name="McKenzie S.K."/>
            <person name="Walston R.F."/>
            <person name="Allen J.L."/>
        </authorList>
    </citation>
    <scope>NUCLEOTIDE SEQUENCE [LARGE SCALE GENOMIC DNA]</scope>
    <source>
        <strain evidence="2">WasteWater1</strain>
    </source>
</reference>
<evidence type="ECO:0000256" key="1">
    <source>
        <dbReference type="SAM" id="MobiDB-lite"/>
    </source>
</evidence>